<feature type="transmembrane region" description="Helical" evidence="1">
    <location>
        <begin position="527"/>
        <end position="548"/>
    </location>
</feature>
<dbReference type="SUPFAM" id="SSF82714">
    <property type="entry name" value="Multidrug efflux transporter AcrB TolC docking domain, DN and DC subdomains"/>
    <property type="match status" value="2"/>
</dbReference>
<feature type="transmembrane region" description="Helical" evidence="1">
    <location>
        <begin position="431"/>
        <end position="451"/>
    </location>
</feature>
<feature type="transmembrane region" description="Helical" evidence="1">
    <location>
        <begin position="360"/>
        <end position="380"/>
    </location>
</feature>
<protein>
    <submittedName>
        <fullName evidence="2">Efflux RND transporter permease subunit</fullName>
    </submittedName>
</protein>
<feature type="transmembrane region" description="Helical" evidence="1">
    <location>
        <begin position="881"/>
        <end position="905"/>
    </location>
</feature>
<dbReference type="Gene3D" id="3.30.70.1320">
    <property type="entry name" value="Multidrug efflux transporter AcrB pore domain like"/>
    <property type="match status" value="1"/>
</dbReference>
<feature type="transmembrane region" description="Helical" evidence="1">
    <location>
        <begin position="463"/>
        <end position="481"/>
    </location>
</feature>
<evidence type="ECO:0000313" key="3">
    <source>
        <dbReference type="Proteomes" id="UP001356170"/>
    </source>
</evidence>
<keyword evidence="1" id="KW-1133">Transmembrane helix</keyword>
<dbReference type="PANTHER" id="PTHR32063">
    <property type="match status" value="1"/>
</dbReference>
<dbReference type="RefSeq" id="WP_331703544.1">
    <property type="nucleotide sequence ID" value="NZ_JAZHBO010000001.1"/>
</dbReference>
<feature type="transmembrane region" description="Helical" evidence="1">
    <location>
        <begin position="911"/>
        <end position="936"/>
    </location>
</feature>
<accession>A0ABU7UZQ5</accession>
<dbReference type="Gene3D" id="1.20.1640.10">
    <property type="entry name" value="Multidrug efflux transporter AcrB transmembrane domain"/>
    <property type="match status" value="2"/>
</dbReference>
<dbReference type="SUPFAM" id="SSF82693">
    <property type="entry name" value="Multidrug efflux transporter AcrB pore domain, PN1, PN2, PC1 and PC2 subdomains"/>
    <property type="match status" value="3"/>
</dbReference>
<evidence type="ECO:0000256" key="1">
    <source>
        <dbReference type="SAM" id="Phobius"/>
    </source>
</evidence>
<evidence type="ECO:0000313" key="2">
    <source>
        <dbReference type="EMBL" id="MEF2155513.1"/>
    </source>
</evidence>
<feature type="transmembrane region" description="Helical" evidence="1">
    <location>
        <begin position="988"/>
        <end position="1014"/>
    </location>
</feature>
<feature type="transmembrane region" description="Helical" evidence="1">
    <location>
        <begin position="854"/>
        <end position="874"/>
    </location>
</feature>
<keyword evidence="3" id="KW-1185">Reference proteome</keyword>
<name>A0ABU7UZQ5_9GAMM</name>
<dbReference type="InterPro" id="IPR001036">
    <property type="entry name" value="Acrflvin-R"/>
</dbReference>
<dbReference type="Gene3D" id="3.30.70.1440">
    <property type="entry name" value="Multidrug efflux transporter AcrB pore domain"/>
    <property type="match status" value="1"/>
</dbReference>
<dbReference type="Gene3D" id="3.30.70.1430">
    <property type="entry name" value="Multidrug efflux transporter AcrB pore domain"/>
    <property type="match status" value="2"/>
</dbReference>
<dbReference type="Gene3D" id="3.30.2090.10">
    <property type="entry name" value="Multidrug efflux transporter AcrB TolC docking domain, DN and DC subdomains"/>
    <property type="match status" value="2"/>
</dbReference>
<dbReference type="Proteomes" id="UP001356170">
    <property type="component" value="Unassembled WGS sequence"/>
</dbReference>
<organism evidence="2 3">
    <name type="scientific">Aquilutibacter rugosus</name>
    <dbReference type="NCBI Taxonomy" id="3115820"/>
    <lineage>
        <taxon>Bacteria</taxon>
        <taxon>Pseudomonadati</taxon>
        <taxon>Pseudomonadota</taxon>
        <taxon>Gammaproteobacteria</taxon>
        <taxon>Lysobacterales</taxon>
        <taxon>Lysobacteraceae</taxon>
        <taxon>Aquilutibacter</taxon>
    </lineage>
</organism>
<reference evidence="2 3" key="1">
    <citation type="submission" date="2024-01" db="EMBL/GenBank/DDBJ databases">
        <title>Novel species of the genus Luteimonas isolated from rivers.</title>
        <authorList>
            <person name="Lu H."/>
        </authorList>
    </citation>
    <scope>NUCLEOTIDE SEQUENCE [LARGE SCALE GENOMIC DNA]</scope>
    <source>
        <strain evidence="2 3">FXH3W</strain>
    </source>
</reference>
<dbReference type="InterPro" id="IPR027463">
    <property type="entry name" value="AcrB_DN_DC_subdom"/>
</dbReference>
<feature type="transmembrane region" description="Helical" evidence="1">
    <location>
        <begin position="957"/>
        <end position="976"/>
    </location>
</feature>
<dbReference type="PANTHER" id="PTHR32063:SF14">
    <property type="entry name" value="BLL4319 PROTEIN"/>
    <property type="match status" value="1"/>
</dbReference>
<feature type="transmembrane region" description="Helical" evidence="1">
    <location>
        <begin position="334"/>
        <end position="353"/>
    </location>
</feature>
<sequence length="1049" mass="113040">MGLSELSIRRPVFATVMSLLIIVLGMMAFSRLTLRELPAIDPPVVSVSVDYPGASAAVIETRVTQVLEDALSGIEGVNTIESRSQQGRASVSIEFTLARDIEAAANDVRGAISRVINRLPDEAEPAQVSKVESDSDPILWLNMSSDRMDSLQLTDYANRYVTDRLSSIDGVASVMVGGQQRYAMRIWLDRDQMAARGVAISDVESALRSENVELPAGSIESADRDFAVRVERQYRTAADFESLPIAKAANGYVVRLADVAKVELTTAERRSYYRSNGQQNIGLGVVKTSTANSLDVAKAVRAAAAEIQTTLPQGTRIFVAFDTTLFIESSVERVYHTLIEALVLVLIVIWLFLGSVRAALVPAVTVPICLVAAFIPLYAFGYSINLLTLLALILCIGLVVDDAIVVLENIQRRADLGEPPLLAASRGTKQVAFAVIATTAVLVAVFLPVGFMEGNTGRLFRELAVAMAGAVAISAFIALTLTPMMSSLLVRPHTEEKSLWIVRKFNSLIDATTERYRRFLNHTVERLWVFVGVVVVSVGLIVLLLKVVPSELAPAEDRGSFSITLTAPEGAGFDYTVKQVQEAEHILAPLTGEDKVITRYNPRVPGGFGGGGSGMNVGRIMVFLNDWRSRDQSTQEVADSLRGELSKLRGVQARPQVSGGLVRTRGQPLQLVLQGPDYAQLTRWRDAILTRLEQNPNIQSPDSDYKETLPQLRIAVNSQRASDLGVSQTDIGRALESLLGGSKVSTFVQGGEEYDVMLQAGREERASPADLESIQVRSRSGAMIPLSNLVTLSNTAEPSSFNRFNRLRAITISAGLAPGYPMGQAVADVKAAVAEVLPGQAQIDWKGESREYNAAGSSVMLTFALALLIVYLVLAAQFESFVHPFVIMLTVPLAVLGALLGLWVSGGTLNIFSQIGIVMLVGLAAKNGILIVEFANQLRDEGRDIHQAILESATVRLRPILMTSIATVVGAVPLIVAGGPGSASRSTIGIVIVFGVSFSTLFSLFVVPAFYAALAKFTRSPETVGRNLDKLESLIKPVDTHTATHTESA</sequence>
<gene>
    <name evidence="2" type="ORF">V3390_04605</name>
</gene>
<proteinExistence type="predicted"/>
<dbReference type="EMBL" id="JAZHBO010000001">
    <property type="protein sequence ID" value="MEF2155513.1"/>
    <property type="molecule type" value="Genomic_DNA"/>
</dbReference>
<keyword evidence="1" id="KW-0472">Membrane</keyword>
<comment type="caution">
    <text evidence="2">The sequence shown here is derived from an EMBL/GenBank/DDBJ whole genome shotgun (WGS) entry which is preliminary data.</text>
</comment>
<dbReference type="SUPFAM" id="SSF82866">
    <property type="entry name" value="Multidrug efflux transporter AcrB transmembrane domain"/>
    <property type="match status" value="2"/>
</dbReference>
<dbReference type="PRINTS" id="PR00702">
    <property type="entry name" value="ACRIFLAVINRP"/>
</dbReference>
<keyword evidence="1" id="KW-0812">Transmembrane</keyword>
<feature type="transmembrane region" description="Helical" evidence="1">
    <location>
        <begin position="12"/>
        <end position="34"/>
    </location>
</feature>
<dbReference type="Pfam" id="PF00873">
    <property type="entry name" value="ACR_tran"/>
    <property type="match status" value="1"/>
</dbReference>
<feature type="transmembrane region" description="Helical" evidence="1">
    <location>
        <begin position="386"/>
        <end position="410"/>
    </location>
</feature>